<protein>
    <recommendedName>
        <fullName evidence="2">Peptidase S74 domain-containing protein</fullName>
    </recommendedName>
</protein>
<dbReference type="OrthoDB" id="7226450at2"/>
<sequence>MVSTPKAPDPVATAQAQAGMNRDTARDQQMLNMNNQVNPWGSVNYNQTGTNSYVDSQGKTITLPQFTQTTTLTPQQQAIFDKSQAAQGNLAGIAQDQSAKMRDLLNTPFQFNNSDAEKWAYDLASPRILAQQGQNETDLRSKLINSGIRPGTAAWNSEMTRLTNSNSDQMNQLALTGRQQAFSEALAQRNQPINEITALMSGSQVSNPAQMSGATPQTGVGGVDYTGLVNQKYQSELQQSNASMGGLFGLLSAPFSMLKFSDERLKEDIERIGETDEGTPLYRYRYKGDPTPQIGVMAQEVAEDQPEAVASHPSGYLMVDYERVH</sequence>
<evidence type="ECO:0000256" key="1">
    <source>
        <dbReference type="SAM" id="MobiDB-lite"/>
    </source>
</evidence>
<keyword evidence="4" id="KW-1185">Reference proteome</keyword>
<comment type="caution">
    <text evidence="3">The sequence shown here is derived from an EMBL/GenBank/DDBJ whole genome shotgun (WGS) entry which is preliminary data.</text>
</comment>
<evidence type="ECO:0000313" key="3">
    <source>
        <dbReference type="EMBL" id="OCX17627.1"/>
    </source>
</evidence>
<name>A0A1C2DS89_9HYPH</name>
<dbReference type="AlphaFoldDB" id="A0A1C2DS89"/>
<dbReference type="RefSeq" id="WP_065997900.1">
    <property type="nucleotide sequence ID" value="NZ_MDEO01000032.1"/>
</dbReference>
<evidence type="ECO:0000313" key="4">
    <source>
        <dbReference type="Proteomes" id="UP000094412"/>
    </source>
</evidence>
<dbReference type="InterPro" id="IPR030392">
    <property type="entry name" value="S74_ICA"/>
</dbReference>
<gene>
    <name evidence="3" type="ORF">QV13_12790</name>
</gene>
<feature type="domain" description="Peptidase S74" evidence="2">
    <location>
        <begin position="261"/>
        <end position="309"/>
    </location>
</feature>
<dbReference type="STRING" id="1566387.QV13_12790"/>
<organism evidence="3 4">
    <name type="scientific">Mesorhizobium hungaricum</name>
    <dbReference type="NCBI Taxonomy" id="1566387"/>
    <lineage>
        <taxon>Bacteria</taxon>
        <taxon>Pseudomonadati</taxon>
        <taxon>Pseudomonadota</taxon>
        <taxon>Alphaproteobacteria</taxon>
        <taxon>Hyphomicrobiales</taxon>
        <taxon>Phyllobacteriaceae</taxon>
        <taxon>Mesorhizobium</taxon>
    </lineage>
</organism>
<dbReference type="Pfam" id="PF13884">
    <property type="entry name" value="Peptidase_S74"/>
    <property type="match status" value="1"/>
</dbReference>
<accession>A0A1C2DS89</accession>
<evidence type="ECO:0000259" key="2">
    <source>
        <dbReference type="Pfam" id="PF13884"/>
    </source>
</evidence>
<proteinExistence type="predicted"/>
<dbReference type="EMBL" id="MDEO01000032">
    <property type="protein sequence ID" value="OCX17627.1"/>
    <property type="molecule type" value="Genomic_DNA"/>
</dbReference>
<reference evidence="3 4" key="1">
    <citation type="submission" date="2016-08" db="EMBL/GenBank/DDBJ databases">
        <title>Whole genome sequence of Mesorhizobium sp. strain UASWS1009 isolated from industrial sewage.</title>
        <authorList>
            <person name="Crovadore J."/>
            <person name="Calmin G."/>
            <person name="Chablais R."/>
            <person name="Cochard B."/>
            <person name="Lefort F."/>
        </authorList>
    </citation>
    <scope>NUCLEOTIDE SEQUENCE [LARGE SCALE GENOMIC DNA]</scope>
    <source>
        <strain evidence="3 4">UASWS1009</strain>
    </source>
</reference>
<dbReference type="Proteomes" id="UP000094412">
    <property type="component" value="Unassembled WGS sequence"/>
</dbReference>
<feature type="region of interest" description="Disordered" evidence="1">
    <location>
        <begin position="1"/>
        <end position="23"/>
    </location>
</feature>